<organism evidence="1 2">
    <name type="scientific">Marinobacterium aestuariivivens</name>
    <dbReference type="NCBI Taxonomy" id="1698799"/>
    <lineage>
        <taxon>Bacteria</taxon>
        <taxon>Pseudomonadati</taxon>
        <taxon>Pseudomonadota</taxon>
        <taxon>Gammaproteobacteria</taxon>
        <taxon>Oceanospirillales</taxon>
        <taxon>Oceanospirillaceae</taxon>
        <taxon>Marinobacterium</taxon>
    </lineage>
</organism>
<proteinExistence type="predicted"/>
<sequence length="141" mass="15397">MLVRTSSGVRPTEIGARLAEVGQRISDYAEHTTTLIEQWQQGLGGEIRVGAGPLIALGAINGFFTEAITNTRSVLHFVTATASTLIRQLHEGDLDLVLTPANIDVVQDNLTRQIIFHDEMRIFAGVDSPFMAVNRPLSPRC</sequence>
<keyword evidence="2" id="KW-1185">Reference proteome</keyword>
<name>A0ABW2A7D0_9GAMM</name>
<protein>
    <recommendedName>
        <fullName evidence="3">LysR substrate-binding domain-containing protein</fullName>
    </recommendedName>
</protein>
<dbReference type="EMBL" id="JBHSWE010000001">
    <property type="protein sequence ID" value="MFC6673436.1"/>
    <property type="molecule type" value="Genomic_DNA"/>
</dbReference>
<comment type="caution">
    <text evidence="1">The sequence shown here is derived from an EMBL/GenBank/DDBJ whole genome shotgun (WGS) entry which is preliminary data.</text>
</comment>
<reference evidence="2" key="1">
    <citation type="journal article" date="2019" name="Int. J. Syst. Evol. Microbiol.">
        <title>The Global Catalogue of Microorganisms (GCM) 10K type strain sequencing project: providing services to taxonomists for standard genome sequencing and annotation.</title>
        <authorList>
            <consortium name="The Broad Institute Genomics Platform"/>
            <consortium name="The Broad Institute Genome Sequencing Center for Infectious Disease"/>
            <person name="Wu L."/>
            <person name="Ma J."/>
        </authorList>
    </citation>
    <scope>NUCLEOTIDE SEQUENCE [LARGE SCALE GENOMIC DNA]</scope>
    <source>
        <strain evidence="2">NBRC 111756</strain>
    </source>
</reference>
<dbReference type="Proteomes" id="UP001596422">
    <property type="component" value="Unassembled WGS sequence"/>
</dbReference>
<evidence type="ECO:0000313" key="1">
    <source>
        <dbReference type="EMBL" id="MFC6673436.1"/>
    </source>
</evidence>
<dbReference type="InterPro" id="IPR050950">
    <property type="entry name" value="HTH-type_LysR_regulators"/>
</dbReference>
<gene>
    <name evidence="1" type="ORF">ACFQDL_27585</name>
</gene>
<accession>A0ABW2A7D0</accession>
<dbReference type="RefSeq" id="WP_379911812.1">
    <property type="nucleotide sequence ID" value="NZ_JBHSWE010000001.1"/>
</dbReference>
<evidence type="ECO:0008006" key="3">
    <source>
        <dbReference type="Google" id="ProtNLM"/>
    </source>
</evidence>
<dbReference type="PANTHER" id="PTHR30419">
    <property type="entry name" value="HTH-TYPE TRANSCRIPTIONAL REGULATOR YBHD"/>
    <property type="match status" value="1"/>
</dbReference>
<dbReference type="SUPFAM" id="SSF53850">
    <property type="entry name" value="Periplasmic binding protein-like II"/>
    <property type="match status" value="1"/>
</dbReference>
<evidence type="ECO:0000313" key="2">
    <source>
        <dbReference type="Proteomes" id="UP001596422"/>
    </source>
</evidence>